<reference evidence="2" key="1">
    <citation type="journal article" date="2023" name="Front. Plant Sci.">
        <title>Chromosomal-level genome assembly of Melastoma candidum provides insights into trichome evolution.</title>
        <authorList>
            <person name="Zhong Y."/>
            <person name="Wu W."/>
            <person name="Sun C."/>
            <person name="Zou P."/>
            <person name="Liu Y."/>
            <person name="Dai S."/>
            <person name="Zhou R."/>
        </authorList>
    </citation>
    <scope>NUCLEOTIDE SEQUENCE [LARGE SCALE GENOMIC DNA]</scope>
</reference>
<keyword evidence="2" id="KW-1185">Reference proteome</keyword>
<gene>
    <name evidence="1" type="ORF">MLD38_000455</name>
</gene>
<protein>
    <submittedName>
        <fullName evidence="1">Uncharacterized protein</fullName>
    </submittedName>
</protein>
<accession>A0ACB9SC32</accession>
<evidence type="ECO:0000313" key="1">
    <source>
        <dbReference type="EMBL" id="KAI4388091.1"/>
    </source>
</evidence>
<dbReference type="Proteomes" id="UP001057402">
    <property type="component" value="Chromosome 1"/>
</dbReference>
<sequence length="124" mass="14257">MLWSGVLVWRWVGFVGDRIRQMDEGTMDCPKSVQPKRLCVCVSVGKRVRSHIPFVVFETADVDLTGLRARHPVPAHSEETIRTKETPWTLMCDRRESRPGFRLHSKLKGRCCSADEGDDSNWCR</sequence>
<name>A0ACB9SC32_9MYRT</name>
<dbReference type="EMBL" id="CM042880">
    <property type="protein sequence ID" value="KAI4388091.1"/>
    <property type="molecule type" value="Genomic_DNA"/>
</dbReference>
<comment type="caution">
    <text evidence="1">The sequence shown here is derived from an EMBL/GenBank/DDBJ whole genome shotgun (WGS) entry which is preliminary data.</text>
</comment>
<evidence type="ECO:0000313" key="2">
    <source>
        <dbReference type="Proteomes" id="UP001057402"/>
    </source>
</evidence>
<proteinExistence type="predicted"/>
<organism evidence="1 2">
    <name type="scientific">Melastoma candidum</name>
    <dbReference type="NCBI Taxonomy" id="119954"/>
    <lineage>
        <taxon>Eukaryota</taxon>
        <taxon>Viridiplantae</taxon>
        <taxon>Streptophyta</taxon>
        <taxon>Embryophyta</taxon>
        <taxon>Tracheophyta</taxon>
        <taxon>Spermatophyta</taxon>
        <taxon>Magnoliopsida</taxon>
        <taxon>eudicotyledons</taxon>
        <taxon>Gunneridae</taxon>
        <taxon>Pentapetalae</taxon>
        <taxon>rosids</taxon>
        <taxon>malvids</taxon>
        <taxon>Myrtales</taxon>
        <taxon>Melastomataceae</taxon>
        <taxon>Melastomatoideae</taxon>
        <taxon>Melastomateae</taxon>
        <taxon>Melastoma</taxon>
    </lineage>
</organism>